<evidence type="ECO:0000313" key="4">
    <source>
        <dbReference type="Proteomes" id="UP000612362"/>
    </source>
</evidence>
<feature type="coiled-coil region" evidence="1">
    <location>
        <begin position="86"/>
        <end position="120"/>
    </location>
</feature>
<evidence type="ECO:0000313" key="3">
    <source>
        <dbReference type="EMBL" id="GHO51447.1"/>
    </source>
</evidence>
<keyword evidence="4" id="KW-1185">Reference proteome</keyword>
<dbReference type="Proteomes" id="UP000612362">
    <property type="component" value="Unassembled WGS sequence"/>
</dbReference>
<feature type="region of interest" description="Disordered" evidence="2">
    <location>
        <begin position="120"/>
        <end position="167"/>
    </location>
</feature>
<reference evidence="3" key="1">
    <citation type="submission" date="2020-10" db="EMBL/GenBank/DDBJ databases">
        <title>Taxonomic study of unclassified bacteria belonging to the class Ktedonobacteria.</title>
        <authorList>
            <person name="Yabe S."/>
            <person name="Wang C.M."/>
            <person name="Zheng Y."/>
            <person name="Sakai Y."/>
            <person name="Cavaletti L."/>
            <person name="Monciardini P."/>
            <person name="Donadio S."/>
        </authorList>
    </citation>
    <scope>NUCLEOTIDE SEQUENCE</scope>
    <source>
        <strain evidence="3">SOSP1-1</strain>
    </source>
</reference>
<dbReference type="RefSeq" id="WP_220200359.1">
    <property type="nucleotide sequence ID" value="NZ_BNJF01000012.1"/>
</dbReference>
<evidence type="ECO:0000256" key="2">
    <source>
        <dbReference type="SAM" id="MobiDB-lite"/>
    </source>
</evidence>
<comment type="caution">
    <text evidence="3">The sequence shown here is derived from an EMBL/GenBank/DDBJ whole genome shotgun (WGS) entry which is preliminary data.</text>
</comment>
<dbReference type="AlphaFoldDB" id="A0A8J3MWH6"/>
<proteinExistence type="predicted"/>
<dbReference type="EMBL" id="BNJF01000012">
    <property type="protein sequence ID" value="GHO51447.1"/>
    <property type="molecule type" value="Genomic_DNA"/>
</dbReference>
<accession>A0A8J3MWH6</accession>
<feature type="compositionally biased region" description="Basic and acidic residues" evidence="2">
    <location>
        <begin position="120"/>
        <end position="132"/>
    </location>
</feature>
<sequence length="259" mass="29867">MQRPTYTITQCCQLFHVNAKTFHKWLAREHIEAQQSRADTRIRYLTQEQVDHLVRVYDLSLPSSGEAFPSPSATENETGTIPTSDVALLREQLREQGRRLDELEREVRLLQVRVQDLERPREQMVSPSHERSQPLPEYPTSSDQGNAPAHRMTAEGKKRSKKKSRGKRLPAGLILLREFAERHHISMNRASTAANAGKIVVIRGKWLVNSRWASEAIDGRGQCDFYQLFHQREGFEACQECPHQHLDEEKEGSHVNERI</sequence>
<evidence type="ECO:0000256" key="1">
    <source>
        <dbReference type="SAM" id="Coils"/>
    </source>
</evidence>
<name>A0A8J3MWH6_9CHLR</name>
<protein>
    <submittedName>
        <fullName evidence="3">Uncharacterized protein</fullName>
    </submittedName>
</protein>
<feature type="compositionally biased region" description="Basic residues" evidence="2">
    <location>
        <begin position="158"/>
        <end position="167"/>
    </location>
</feature>
<keyword evidence="1" id="KW-0175">Coiled coil</keyword>
<organism evidence="3 4">
    <name type="scientific">Ktedonospora formicarum</name>
    <dbReference type="NCBI Taxonomy" id="2778364"/>
    <lineage>
        <taxon>Bacteria</taxon>
        <taxon>Bacillati</taxon>
        <taxon>Chloroflexota</taxon>
        <taxon>Ktedonobacteria</taxon>
        <taxon>Ktedonobacterales</taxon>
        <taxon>Ktedonobacteraceae</taxon>
        <taxon>Ktedonospora</taxon>
    </lineage>
</organism>
<gene>
    <name evidence="3" type="ORF">KSX_96100</name>
</gene>